<sequence>MAEETAPQPDVVNKIAAAVLNVSDLETATEFYTSVVGLEVERSASGEGYVENILMTPDSSGTKLVLFQATGDVPTLASGRVVFYTDDAESVVNAMKAEGLEVEREAAPIAPGLPIIVGIAKDADGNSLEFIQR</sequence>
<evidence type="ECO:0000313" key="2">
    <source>
        <dbReference type="EMBL" id="KCZ54776.1"/>
    </source>
</evidence>
<dbReference type="CDD" id="cd06587">
    <property type="entry name" value="VOC"/>
    <property type="match status" value="1"/>
</dbReference>
<name>A0A062U369_9PROT</name>
<reference evidence="2 3" key="1">
    <citation type="journal article" date="2014" name="Antonie Van Leeuwenhoek">
        <title>Hyphomonas beringensis sp. nov. and Hyphomonas chukchiensis sp. nov., isolated from surface seawater of the Bering Sea and Chukchi Sea.</title>
        <authorList>
            <person name="Li C."/>
            <person name="Lai Q."/>
            <person name="Li G."/>
            <person name="Dong C."/>
            <person name="Wang J."/>
            <person name="Liao Y."/>
            <person name="Shao Z."/>
        </authorList>
    </citation>
    <scope>NUCLEOTIDE SEQUENCE [LARGE SCALE GENOMIC DNA]</scope>
    <source>
        <strain evidence="2 3">25B14_1</strain>
    </source>
</reference>
<dbReference type="PROSITE" id="PS51819">
    <property type="entry name" value="VOC"/>
    <property type="match status" value="1"/>
</dbReference>
<dbReference type="AlphaFoldDB" id="A0A062U369"/>
<comment type="caution">
    <text evidence="2">The sequence shown here is derived from an EMBL/GenBank/DDBJ whole genome shotgun (WGS) entry which is preliminary data.</text>
</comment>
<dbReference type="Gene3D" id="3.10.180.10">
    <property type="entry name" value="2,3-Dihydroxybiphenyl 1,2-Dioxygenase, domain 1"/>
    <property type="match status" value="1"/>
</dbReference>
<evidence type="ECO:0000313" key="3">
    <source>
        <dbReference type="Proteomes" id="UP000027037"/>
    </source>
</evidence>
<proteinExistence type="predicted"/>
<accession>A0A062U369</accession>
<protein>
    <recommendedName>
        <fullName evidence="1">VOC domain-containing protein</fullName>
    </recommendedName>
</protein>
<dbReference type="eggNOG" id="COG0346">
    <property type="taxonomic scope" value="Bacteria"/>
</dbReference>
<dbReference type="STRING" id="1280946.HY29_13335"/>
<keyword evidence="3" id="KW-1185">Reference proteome</keyword>
<dbReference type="InterPro" id="IPR037523">
    <property type="entry name" value="VOC_core"/>
</dbReference>
<evidence type="ECO:0000259" key="1">
    <source>
        <dbReference type="PROSITE" id="PS51819"/>
    </source>
</evidence>
<organism evidence="2 3">
    <name type="scientific">Hyphomonas beringensis</name>
    <dbReference type="NCBI Taxonomy" id="1280946"/>
    <lineage>
        <taxon>Bacteria</taxon>
        <taxon>Pseudomonadati</taxon>
        <taxon>Pseudomonadota</taxon>
        <taxon>Alphaproteobacteria</taxon>
        <taxon>Hyphomonadales</taxon>
        <taxon>Hyphomonadaceae</taxon>
        <taxon>Hyphomonas</taxon>
    </lineage>
</organism>
<dbReference type="Pfam" id="PF00903">
    <property type="entry name" value="Glyoxalase"/>
    <property type="match status" value="1"/>
</dbReference>
<gene>
    <name evidence="2" type="ORF">HY29_13335</name>
</gene>
<dbReference type="InterPro" id="IPR004360">
    <property type="entry name" value="Glyas_Fos-R_dOase_dom"/>
</dbReference>
<feature type="domain" description="VOC" evidence="1">
    <location>
        <begin position="14"/>
        <end position="133"/>
    </location>
</feature>
<dbReference type="PATRIC" id="fig|1280946.3.peg.1676"/>
<dbReference type="Proteomes" id="UP000027037">
    <property type="component" value="Unassembled WGS sequence"/>
</dbReference>
<dbReference type="InterPro" id="IPR029068">
    <property type="entry name" value="Glyas_Bleomycin-R_OHBP_Dase"/>
</dbReference>
<dbReference type="EMBL" id="AWFF01000034">
    <property type="protein sequence ID" value="KCZ54776.1"/>
    <property type="molecule type" value="Genomic_DNA"/>
</dbReference>
<dbReference type="SUPFAM" id="SSF54593">
    <property type="entry name" value="Glyoxalase/Bleomycin resistance protein/Dihydroxybiphenyl dioxygenase"/>
    <property type="match status" value="1"/>
</dbReference>